<proteinExistence type="predicted"/>
<accession>A0A9P6K582</accession>
<feature type="compositionally biased region" description="Polar residues" evidence="1">
    <location>
        <begin position="131"/>
        <end position="141"/>
    </location>
</feature>
<feature type="compositionally biased region" description="Basic and acidic residues" evidence="1">
    <location>
        <begin position="142"/>
        <end position="152"/>
    </location>
</feature>
<feature type="compositionally biased region" description="Low complexity" evidence="1">
    <location>
        <begin position="174"/>
        <end position="194"/>
    </location>
</feature>
<dbReference type="Proteomes" id="UP000723463">
    <property type="component" value="Unassembled WGS sequence"/>
</dbReference>
<dbReference type="EMBL" id="JAAAXW010000049">
    <property type="protein sequence ID" value="KAF9546941.1"/>
    <property type="molecule type" value="Genomic_DNA"/>
</dbReference>
<dbReference type="AlphaFoldDB" id="A0A9P6K582"/>
<evidence type="ECO:0000313" key="2">
    <source>
        <dbReference type="EMBL" id="KAF9546941.1"/>
    </source>
</evidence>
<sequence>MNTQQETFEASMRAFVDQLQTRIEPVVFQMPSQVVFMRASSVSRISCRDTISGSRPEEPYLVSSSGTSFGCGSLSLSIGTDLWNHPFWSQDRPRHKQPLSHRNTTHPPLQHKTTVIQLSIGPEYPGAEPDSPTTNQPSDNNSKAKAEKDSTITKKPPVTLETGTLAANTKRSFTPSSASASSKPTTATPAPSTPVLDRPDLQRLVVQCIQEAPRPSAGVKREAQ</sequence>
<name>A0A9P6K582_9FUNG</name>
<feature type="compositionally biased region" description="Polar residues" evidence="1">
    <location>
        <begin position="100"/>
        <end position="117"/>
    </location>
</feature>
<organism evidence="2 3">
    <name type="scientific">Mortierella hygrophila</name>
    <dbReference type="NCBI Taxonomy" id="979708"/>
    <lineage>
        <taxon>Eukaryota</taxon>
        <taxon>Fungi</taxon>
        <taxon>Fungi incertae sedis</taxon>
        <taxon>Mucoromycota</taxon>
        <taxon>Mortierellomycotina</taxon>
        <taxon>Mortierellomycetes</taxon>
        <taxon>Mortierellales</taxon>
        <taxon>Mortierellaceae</taxon>
        <taxon>Mortierella</taxon>
    </lineage>
</organism>
<gene>
    <name evidence="2" type="ORF">EC957_009106</name>
</gene>
<reference evidence="2" key="1">
    <citation type="journal article" date="2020" name="Fungal Divers.">
        <title>Resolving the Mortierellaceae phylogeny through synthesis of multi-gene phylogenetics and phylogenomics.</title>
        <authorList>
            <person name="Vandepol N."/>
            <person name="Liber J."/>
            <person name="Desiro A."/>
            <person name="Na H."/>
            <person name="Kennedy M."/>
            <person name="Barry K."/>
            <person name="Grigoriev I.V."/>
            <person name="Miller A.N."/>
            <person name="O'Donnell K."/>
            <person name="Stajich J.E."/>
            <person name="Bonito G."/>
        </authorList>
    </citation>
    <scope>NUCLEOTIDE SEQUENCE</scope>
    <source>
        <strain evidence="2">NRRL 2591</strain>
    </source>
</reference>
<evidence type="ECO:0000256" key="1">
    <source>
        <dbReference type="SAM" id="MobiDB-lite"/>
    </source>
</evidence>
<feature type="compositionally biased region" description="Polar residues" evidence="1">
    <location>
        <begin position="161"/>
        <end position="173"/>
    </location>
</feature>
<evidence type="ECO:0000313" key="3">
    <source>
        <dbReference type="Proteomes" id="UP000723463"/>
    </source>
</evidence>
<feature type="region of interest" description="Disordered" evidence="1">
    <location>
        <begin position="89"/>
        <end position="199"/>
    </location>
</feature>
<protein>
    <submittedName>
        <fullName evidence="2">Uncharacterized protein</fullName>
    </submittedName>
</protein>
<comment type="caution">
    <text evidence="2">The sequence shown here is derived from an EMBL/GenBank/DDBJ whole genome shotgun (WGS) entry which is preliminary data.</text>
</comment>
<keyword evidence="3" id="KW-1185">Reference proteome</keyword>